<dbReference type="InterPro" id="IPR003148">
    <property type="entry name" value="RCK_N"/>
</dbReference>
<dbReference type="RefSeq" id="WP_191725667.1">
    <property type="nucleotide sequence ID" value="NZ_JACSPY010000003.1"/>
</dbReference>
<dbReference type="Gene3D" id="3.40.50.720">
    <property type="entry name" value="NAD(P)-binding Rossmann-like Domain"/>
    <property type="match status" value="1"/>
</dbReference>
<keyword evidence="4" id="KW-1185">Reference proteome</keyword>
<dbReference type="Proteomes" id="UP000651517">
    <property type="component" value="Unassembled WGS sequence"/>
</dbReference>
<evidence type="ECO:0000259" key="2">
    <source>
        <dbReference type="PROSITE" id="PS51202"/>
    </source>
</evidence>
<dbReference type="Gene3D" id="3.30.70.1450">
    <property type="entry name" value="Regulator of K+ conductance, C-terminal domain"/>
    <property type="match status" value="1"/>
</dbReference>
<dbReference type="PANTHER" id="PTHR43833:SF8">
    <property type="entry name" value="TRK SYSTEM POTASSIUM UPTAKE PROTEIN TRKA"/>
    <property type="match status" value="1"/>
</dbReference>
<dbReference type="InterPro" id="IPR006037">
    <property type="entry name" value="RCK_C"/>
</dbReference>
<organism evidence="3 4">
    <name type="scientific">Brevibacterium gallinarum</name>
    <dbReference type="NCBI Taxonomy" id="2762220"/>
    <lineage>
        <taxon>Bacteria</taxon>
        <taxon>Bacillati</taxon>
        <taxon>Actinomycetota</taxon>
        <taxon>Actinomycetes</taxon>
        <taxon>Micrococcales</taxon>
        <taxon>Brevibacteriaceae</taxon>
        <taxon>Brevibacterium</taxon>
    </lineage>
</organism>
<dbReference type="Pfam" id="PF02254">
    <property type="entry name" value="TrkA_N"/>
    <property type="match status" value="1"/>
</dbReference>
<dbReference type="InterPro" id="IPR036721">
    <property type="entry name" value="RCK_C_sf"/>
</dbReference>
<evidence type="ECO:0000259" key="1">
    <source>
        <dbReference type="PROSITE" id="PS51201"/>
    </source>
</evidence>
<dbReference type="InterPro" id="IPR036291">
    <property type="entry name" value="NAD(P)-bd_dom_sf"/>
</dbReference>
<comment type="caution">
    <text evidence="3">The sequence shown here is derived from an EMBL/GenBank/DDBJ whole genome shotgun (WGS) entry which is preliminary data.</text>
</comment>
<feature type="domain" description="RCK C-terminal" evidence="2">
    <location>
        <begin position="134"/>
        <end position="215"/>
    </location>
</feature>
<accession>A0ABR8WSW4</accession>
<sequence length="223" mass="24382">MHFVVMGCGRVGASLARALDASGHTVAVVDRNPDSFRALGRDFSGSTITGLGFDRDTLERARTGEAYAFAAVSSGDNSNILAARVARETFGVRNVAARIYDPLRAQVFERLGIPTVATVRWTADRMMRKLIPQGAAAEFRDPSGRMVLAEVHLHPDWIARPVAEVEEAIPGRVAYITRLSEGMLARPETLIQGGDLVHIMCEHSALDRVTQILDEPITEEEEE</sequence>
<dbReference type="SUPFAM" id="SSF116726">
    <property type="entry name" value="TrkA C-terminal domain-like"/>
    <property type="match status" value="1"/>
</dbReference>
<protein>
    <submittedName>
        <fullName evidence="3">TrkA family potassium uptake protein</fullName>
    </submittedName>
</protein>
<reference evidence="3 4" key="1">
    <citation type="submission" date="2020-08" db="EMBL/GenBank/DDBJ databases">
        <title>A Genomic Blueprint of the Chicken Gut Microbiome.</title>
        <authorList>
            <person name="Gilroy R."/>
            <person name="Ravi A."/>
            <person name="Getino M."/>
            <person name="Pursley I."/>
            <person name="Horton D.L."/>
            <person name="Alikhan N.-F."/>
            <person name="Baker D."/>
            <person name="Gharbi K."/>
            <person name="Hall N."/>
            <person name="Watson M."/>
            <person name="Adriaenssens E.M."/>
            <person name="Foster-Nyarko E."/>
            <person name="Jarju S."/>
            <person name="Secka A."/>
            <person name="Antonio M."/>
            <person name="Oren A."/>
            <person name="Chaudhuri R."/>
            <person name="La Ragione R.M."/>
            <person name="Hildebrand F."/>
            <person name="Pallen M.J."/>
        </authorList>
    </citation>
    <scope>NUCLEOTIDE SEQUENCE [LARGE SCALE GENOMIC DNA]</scope>
    <source>
        <strain evidence="3 4">Re57</strain>
    </source>
</reference>
<evidence type="ECO:0000313" key="3">
    <source>
        <dbReference type="EMBL" id="MBD8020161.1"/>
    </source>
</evidence>
<dbReference type="SUPFAM" id="SSF51735">
    <property type="entry name" value="NAD(P)-binding Rossmann-fold domains"/>
    <property type="match status" value="1"/>
</dbReference>
<dbReference type="PROSITE" id="PS51202">
    <property type="entry name" value="RCK_C"/>
    <property type="match status" value="1"/>
</dbReference>
<feature type="domain" description="RCK N-terminal" evidence="1">
    <location>
        <begin position="1"/>
        <end position="118"/>
    </location>
</feature>
<gene>
    <name evidence="3" type="ORF">H9634_05120</name>
</gene>
<dbReference type="PROSITE" id="PS51201">
    <property type="entry name" value="RCK_N"/>
    <property type="match status" value="1"/>
</dbReference>
<dbReference type="InterPro" id="IPR050721">
    <property type="entry name" value="Trk_Ktr_HKT_K-transport"/>
</dbReference>
<dbReference type="PANTHER" id="PTHR43833">
    <property type="entry name" value="POTASSIUM CHANNEL PROTEIN 2-RELATED-RELATED"/>
    <property type="match status" value="1"/>
</dbReference>
<proteinExistence type="predicted"/>
<dbReference type="EMBL" id="JACSPY010000003">
    <property type="protein sequence ID" value="MBD8020161.1"/>
    <property type="molecule type" value="Genomic_DNA"/>
</dbReference>
<evidence type="ECO:0000313" key="4">
    <source>
        <dbReference type="Proteomes" id="UP000651517"/>
    </source>
</evidence>
<name>A0ABR8WSW4_9MICO</name>